<dbReference type="AlphaFoldDB" id="A0A6N3C9U5"/>
<evidence type="ECO:0000313" key="1">
    <source>
        <dbReference type="EMBL" id="VYU12765.1"/>
    </source>
</evidence>
<protein>
    <submittedName>
        <fullName evidence="1">Uncharacterized protein</fullName>
    </submittedName>
</protein>
<proteinExistence type="predicted"/>
<organism evidence="1">
    <name type="scientific">Eubacterium limosum</name>
    <dbReference type="NCBI Taxonomy" id="1736"/>
    <lineage>
        <taxon>Bacteria</taxon>
        <taxon>Bacillati</taxon>
        <taxon>Bacillota</taxon>
        <taxon>Clostridia</taxon>
        <taxon>Eubacteriales</taxon>
        <taxon>Eubacteriaceae</taxon>
        <taxon>Eubacterium</taxon>
    </lineage>
</organism>
<reference evidence="1" key="1">
    <citation type="submission" date="2019-11" db="EMBL/GenBank/DDBJ databases">
        <authorList>
            <person name="Feng L."/>
        </authorList>
    </citation>
    <scope>NUCLEOTIDE SEQUENCE</scope>
    <source>
        <strain evidence="1">ElimosumLFYP34</strain>
    </source>
</reference>
<gene>
    <name evidence="1" type="ORF">ELLFYP34_02755</name>
</gene>
<sequence>MKKVYIKPGMELEEFKIEDIMDSQGEVTG</sequence>
<name>A0A6N3C9U5_EUBLI</name>
<dbReference type="EMBL" id="CACRTR010000008">
    <property type="protein sequence ID" value="VYU12765.1"/>
    <property type="molecule type" value="Genomic_DNA"/>
</dbReference>
<accession>A0A6N3C9U5</accession>